<dbReference type="OrthoDB" id="2280262at2759"/>
<dbReference type="Proteomes" id="UP000603453">
    <property type="component" value="Unassembled WGS sequence"/>
</dbReference>
<keyword evidence="1" id="KW-0862">Zinc</keyword>
<keyword evidence="1" id="KW-0479">Metal-binding</keyword>
<keyword evidence="1" id="KW-0863">Zinc-finger</keyword>
<organism evidence="4 5">
    <name type="scientific">Mucor saturninus</name>
    <dbReference type="NCBI Taxonomy" id="64648"/>
    <lineage>
        <taxon>Eukaryota</taxon>
        <taxon>Fungi</taxon>
        <taxon>Fungi incertae sedis</taxon>
        <taxon>Mucoromycota</taxon>
        <taxon>Mucoromycotina</taxon>
        <taxon>Mucoromycetes</taxon>
        <taxon>Mucorales</taxon>
        <taxon>Mucorineae</taxon>
        <taxon>Mucoraceae</taxon>
        <taxon>Mucor</taxon>
    </lineage>
</organism>
<evidence type="ECO:0000256" key="2">
    <source>
        <dbReference type="SAM" id="MobiDB-lite"/>
    </source>
</evidence>
<proteinExistence type="predicted"/>
<gene>
    <name evidence="4" type="ORF">INT47_010014</name>
</gene>
<protein>
    <recommendedName>
        <fullName evidence="3">CCHC-type domain-containing protein</fullName>
    </recommendedName>
</protein>
<reference evidence="4" key="1">
    <citation type="submission" date="2020-12" db="EMBL/GenBank/DDBJ databases">
        <title>Metabolic potential, ecology and presence of endohyphal bacteria is reflected in genomic diversity of Mucoromycotina.</title>
        <authorList>
            <person name="Muszewska A."/>
            <person name="Okrasinska A."/>
            <person name="Steczkiewicz K."/>
            <person name="Drgas O."/>
            <person name="Orlowska M."/>
            <person name="Perlinska-Lenart U."/>
            <person name="Aleksandrzak-Piekarczyk T."/>
            <person name="Szatraj K."/>
            <person name="Zielenkiewicz U."/>
            <person name="Pilsyk S."/>
            <person name="Malc E."/>
            <person name="Mieczkowski P."/>
            <person name="Kruszewska J.S."/>
            <person name="Biernat P."/>
            <person name="Pawlowska J."/>
        </authorList>
    </citation>
    <scope>NUCLEOTIDE SEQUENCE</scope>
    <source>
        <strain evidence="4">WA0000017839</strain>
    </source>
</reference>
<dbReference type="AlphaFoldDB" id="A0A8H7QFX9"/>
<feature type="region of interest" description="Disordered" evidence="2">
    <location>
        <begin position="310"/>
        <end position="337"/>
    </location>
</feature>
<keyword evidence="5" id="KW-1185">Reference proteome</keyword>
<dbReference type="SMART" id="SM00343">
    <property type="entry name" value="ZnF_C2HC"/>
    <property type="match status" value="2"/>
</dbReference>
<dbReference type="GO" id="GO:0008270">
    <property type="term" value="F:zinc ion binding"/>
    <property type="evidence" value="ECO:0007669"/>
    <property type="project" value="UniProtKB-KW"/>
</dbReference>
<feature type="region of interest" description="Disordered" evidence="2">
    <location>
        <begin position="438"/>
        <end position="513"/>
    </location>
</feature>
<evidence type="ECO:0000259" key="3">
    <source>
        <dbReference type="PROSITE" id="PS50158"/>
    </source>
</evidence>
<evidence type="ECO:0000313" key="4">
    <source>
        <dbReference type="EMBL" id="KAG2190948.1"/>
    </source>
</evidence>
<accession>A0A8H7QFX9</accession>
<comment type="caution">
    <text evidence="4">The sequence shown here is derived from an EMBL/GenBank/DDBJ whole genome shotgun (WGS) entry which is preliminary data.</text>
</comment>
<feature type="compositionally biased region" description="Gly residues" evidence="2">
    <location>
        <begin position="444"/>
        <end position="462"/>
    </location>
</feature>
<dbReference type="InterPro" id="IPR036875">
    <property type="entry name" value="Znf_CCHC_sf"/>
</dbReference>
<dbReference type="EMBL" id="JAEPRD010000510">
    <property type="protein sequence ID" value="KAG2190948.1"/>
    <property type="molecule type" value="Genomic_DNA"/>
</dbReference>
<name>A0A8H7QFX9_9FUNG</name>
<evidence type="ECO:0000313" key="5">
    <source>
        <dbReference type="Proteomes" id="UP000603453"/>
    </source>
</evidence>
<dbReference type="Gene3D" id="4.10.60.10">
    <property type="entry name" value="Zinc finger, CCHC-type"/>
    <property type="match status" value="1"/>
</dbReference>
<dbReference type="SUPFAM" id="SSF57756">
    <property type="entry name" value="Retrovirus zinc finger-like domains"/>
    <property type="match status" value="1"/>
</dbReference>
<dbReference type="InterPro" id="IPR001878">
    <property type="entry name" value="Znf_CCHC"/>
</dbReference>
<feature type="domain" description="CCHC-type" evidence="3">
    <location>
        <begin position="250"/>
        <end position="265"/>
    </location>
</feature>
<dbReference type="GO" id="GO:0003676">
    <property type="term" value="F:nucleic acid binding"/>
    <property type="evidence" value="ECO:0007669"/>
    <property type="project" value="InterPro"/>
</dbReference>
<evidence type="ECO:0000256" key="1">
    <source>
        <dbReference type="PROSITE-ProRule" id="PRU00047"/>
    </source>
</evidence>
<dbReference type="PROSITE" id="PS50158">
    <property type="entry name" value="ZF_CCHC"/>
    <property type="match status" value="1"/>
</dbReference>
<sequence length="513" mass="54273">MNEMESNDRLSWTTVVARGASNKIVRPLHRSKVQDLESKLSSTVIYQHVDLEIQILARKAAAIVRQALTPGSVLFSFPARFFKVRAEAYTAIEASCGKIAGVRPISMYGGKSTGDLLVEVKFSSPESTTKAVSTGVMVGELCFKASPSQDGMSNSNLVHVKLSMLRIPDEENFAADLKRSLKYYGKVYQIKKFTYHGFFEGEVSVLLDVSEGYQNDLGETLKAQPLSNSLYLEQWDRFAAASFKGALPVCHWCKMAGHLRKECPELAKRVCFSCNGHGHTAKFCKAKKKVNSDMVDLHEYLRSCNRTKDEGANVSSADRNGPTAGDKTGTLDKGSASSKWASKSEVIDVEMDSVPDIELELSESVQTIGSSVCDDMSEDEDLAAGVSGDLSGGDSGSGGGSGVNYDVGIVSKVGDSSSGVGSGVSGAGGDMSVAGGDMSVAGGDMSGAGAGEAGRSSGGGGRIRSSKKGKTVQPAAGSIKKPSSFPLKMGVPPQFAGYHLKRKTKQTADKAQC</sequence>